<feature type="signal peptide" evidence="1">
    <location>
        <begin position="1"/>
        <end position="21"/>
    </location>
</feature>
<name>A0A495EB90_9FLAO</name>
<dbReference type="Pfam" id="PF17899">
    <property type="entry name" value="Peptidase_M61_N"/>
    <property type="match status" value="1"/>
</dbReference>
<evidence type="ECO:0000313" key="5">
    <source>
        <dbReference type="Proteomes" id="UP000269412"/>
    </source>
</evidence>
<keyword evidence="4" id="KW-0482">Metalloprotease</keyword>
<protein>
    <submittedName>
        <fullName evidence="4">Putative metalloprotease with PDZ domain</fullName>
    </submittedName>
</protein>
<dbReference type="EMBL" id="RBIQ01000007">
    <property type="protein sequence ID" value="RKR14155.1"/>
    <property type="molecule type" value="Genomic_DNA"/>
</dbReference>
<dbReference type="RefSeq" id="WP_121063127.1">
    <property type="nucleotide sequence ID" value="NZ_RBIQ01000007.1"/>
</dbReference>
<evidence type="ECO:0000313" key="4">
    <source>
        <dbReference type="EMBL" id="RKR14155.1"/>
    </source>
</evidence>
<comment type="caution">
    <text evidence="4">The sequence shown here is derived from an EMBL/GenBank/DDBJ whole genome shotgun (WGS) entry which is preliminary data.</text>
</comment>
<feature type="chain" id="PRO_5019754345" evidence="1">
    <location>
        <begin position="22"/>
        <end position="623"/>
    </location>
</feature>
<keyword evidence="5" id="KW-1185">Reference proteome</keyword>
<dbReference type="Proteomes" id="UP000269412">
    <property type="component" value="Unassembled WGS sequence"/>
</dbReference>
<feature type="domain" description="Peptidase M61 catalytic" evidence="2">
    <location>
        <begin position="310"/>
        <end position="417"/>
    </location>
</feature>
<dbReference type="InterPro" id="IPR036034">
    <property type="entry name" value="PDZ_sf"/>
</dbReference>
<dbReference type="SUPFAM" id="SSF50156">
    <property type="entry name" value="PDZ domain-like"/>
    <property type="match status" value="1"/>
</dbReference>
<keyword evidence="4" id="KW-0378">Hydrolase</keyword>
<dbReference type="Gene3D" id="1.10.390.10">
    <property type="entry name" value="Neutral Protease Domain 2"/>
    <property type="match status" value="1"/>
</dbReference>
<keyword evidence="1" id="KW-0732">Signal</keyword>
<sequence length="623" mass="70555">MRKIIFVVMLGMLLYSCGATKNVSTVTNSTIITNIDILNVVEDKVLVTIDPGVIHTDKTTFLIPKTIPGTYSIDDYGKYIEGFRAIDYNGNELSFTHNDVNSWVISDAKKMDKIMYYVNDTYDTEAQVSDAVFSPAGTNILKNDNFVLNLHGFVGYFQNLKEVPYELHITKPKSLFSTTSLKAKSTKSLQLEKDVFTANRYFDVIDNPILYAKANTESFQINDITVTLSVYSPNNVYTAASLKERMEKMMTAQKAFLGDIDGTKEYNILLYLSKMDNTDASGFGALEHHTSTVVVLPEAMPRERLEQAMVDVVSHEFFHIVTPLNVHSKEVQYFDFNDPKMSQHLWMYEGTTEYFANLFQIQQGLITEDEFYKRIMDKIANSKSYDDAMSFTIMSKNILKEPYEKNYANVYEKGALINMALDITLRELSNGEKGILWLMKELSKKYDVSTPFEDEKLIDEIVKMTYPELRTFFDTYVIGNTPIDYTTYFTKVGLGNVTEQQQTGYFLAGEMPFIGIDQENNNAVFVREGIELSSFYTDLGMQGGDVIKSINGTPINLEAIRPIIGESFGWTPETLIKMVVIRNGEEISIEGKVGSPILNVTKLSSLDSVSENSLSLREAWLKN</sequence>
<dbReference type="GO" id="GO:0006508">
    <property type="term" value="P:proteolysis"/>
    <property type="evidence" value="ECO:0007669"/>
    <property type="project" value="UniProtKB-KW"/>
</dbReference>
<dbReference type="AlphaFoldDB" id="A0A495EB90"/>
<organism evidence="4 5">
    <name type="scientific">Maribacter vaceletii</name>
    <dbReference type="NCBI Taxonomy" id="1206816"/>
    <lineage>
        <taxon>Bacteria</taxon>
        <taxon>Pseudomonadati</taxon>
        <taxon>Bacteroidota</taxon>
        <taxon>Flavobacteriia</taxon>
        <taxon>Flavobacteriales</taxon>
        <taxon>Flavobacteriaceae</taxon>
        <taxon>Maribacter</taxon>
    </lineage>
</organism>
<reference evidence="4 5" key="1">
    <citation type="submission" date="2018-10" db="EMBL/GenBank/DDBJ databases">
        <title>Genomic Encyclopedia of Archaeal and Bacterial Type Strains, Phase II (KMG-II): from individual species to whole genera.</title>
        <authorList>
            <person name="Goeker M."/>
        </authorList>
    </citation>
    <scope>NUCLEOTIDE SEQUENCE [LARGE SCALE GENOMIC DNA]</scope>
    <source>
        <strain evidence="4 5">DSM 25230</strain>
    </source>
</reference>
<keyword evidence="4" id="KW-0645">Protease</keyword>
<evidence type="ECO:0000259" key="3">
    <source>
        <dbReference type="Pfam" id="PF17899"/>
    </source>
</evidence>
<proteinExistence type="predicted"/>
<dbReference type="InterPro" id="IPR040756">
    <property type="entry name" value="Peptidase_M61_N"/>
</dbReference>
<dbReference type="Gene3D" id="2.60.40.3650">
    <property type="match status" value="1"/>
</dbReference>
<dbReference type="InterPro" id="IPR007963">
    <property type="entry name" value="Peptidase_M61_catalytic"/>
</dbReference>
<evidence type="ECO:0000256" key="1">
    <source>
        <dbReference type="SAM" id="SignalP"/>
    </source>
</evidence>
<dbReference type="OrthoDB" id="9778516at2"/>
<dbReference type="SUPFAM" id="SSF55486">
    <property type="entry name" value="Metalloproteases ('zincins'), catalytic domain"/>
    <property type="match status" value="1"/>
</dbReference>
<feature type="domain" description="Peptidase M61 N-terminal" evidence="3">
    <location>
        <begin position="34"/>
        <end position="213"/>
    </location>
</feature>
<dbReference type="GO" id="GO:0008237">
    <property type="term" value="F:metallopeptidase activity"/>
    <property type="evidence" value="ECO:0007669"/>
    <property type="project" value="UniProtKB-KW"/>
</dbReference>
<dbReference type="InterPro" id="IPR027268">
    <property type="entry name" value="Peptidase_M4/M1_CTD_sf"/>
</dbReference>
<dbReference type="Pfam" id="PF05299">
    <property type="entry name" value="Peptidase_M61"/>
    <property type="match status" value="1"/>
</dbReference>
<accession>A0A495EB90</accession>
<dbReference type="PROSITE" id="PS51257">
    <property type="entry name" value="PROKAR_LIPOPROTEIN"/>
    <property type="match status" value="1"/>
</dbReference>
<evidence type="ECO:0000259" key="2">
    <source>
        <dbReference type="Pfam" id="PF05299"/>
    </source>
</evidence>
<gene>
    <name evidence="4" type="ORF">CLV91_0227</name>
</gene>